<proteinExistence type="predicted"/>
<gene>
    <name evidence="1" type="ORF">MANES_05G160200</name>
</gene>
<dbReference type="EMBL" id="CM004391">
    <property type="protein sequence ID" value="OAY50748.1"/>
    <property type="molecule type" value="Genomic_DNA"/>
</dbReference>
<name>A0A251LC97_MANES</name>
<dbReference type="Gramene" id="Manes.05G160200.1.v8.1">
    <property type="protein sequence ID" value="Manes.05G160200.1.v8.1.CDS"/>
    <property type="gene ID" value="Manes.05G160200.v8.1"/>
</dbReference>
<keyword evidence="2" id="KW-1185">Reference proteome</keyword>
<dbReference type="Proteomes" id="UP000091857">
    <property type="component" value="Chromosome 5"/>
</dbReference>
<dbReference type="EMBL" id="CM004391">
    <property type="protein sequence ID" value="OAY50749.1"/>
    <property type="molecule type" value="Genomic_DNA"/>
</dbReference>
<organism evidence="1 2">
    <name type="scientific">Manihot esculenta</name>
    <name type="common">Cassava</name>
    <name type="synonym">Jatropha manihot</name>
    <dbReference type="NCBI Taxonomy" id="3983"/>
    <lineage>
        <taxon>Eukaryota</taxon>
        <taxon>Viridiplantae</taxon>
        <taxon>Streptophyta</taxon>
        <taxon>Embryophyta</taxon>
        <taxon>Tracheophyta</taxon>
        <taxon>Spermatophyta</taxon>
        <taxon>Magnoliopsida</taxon>
        <taxon>eudicotyledons</taxon>
        <taxon>Gunneridae</taxon>
        <taxon>Pentapetalae</taxon>
        <taxon>rosids</taxon>
        <taxon>fabids</taxon>
        <taxon>Malpighiales</taxon>
        <taxon>Euphorbiaceae</taxon>
        <taxon>Crotonoideae</taxon>
        <taxon>Manihoteae</taxon>
        <taxon>Manihot</taxon>
    </lineage>
</organism>
<evidence type="ECO:0000313" key="1">
    <source>
        <dbReference type="EMBL" id="OAY50749.1"/>
    </source>
</evidence>
<protein>
    <submittedName>
        <fullName evidence="1">Uncharacterized protein</fullName>
    </submittedName>
</protein>
<reference evidence="1 2" key="1">
    <citation type="submission" date="2016-02" db="EMBL/GenBank/DDBJ databases">
        <title>WGS assembly of Manihot esculenta.</title>
        <authorList>
            <person name="Bredeson J.V."/>
            <person name="Prochnik S.E."/>
            <person name="Lyons J.B."/>
            <person name="Schmutz J."/>
            <person name="Grimwood J."/>
            <person name="Vrebalov J."/>
            <person name="Bart R.S."/>
            <person name="Amuge T."/>
            <person name="Ferguson M.E."/>
            <person name="Green R."/>
            <person name="Putnam N."/>
            <person name="Stites J."/>
            <person name="Rounsley S."/>
            <person name="Rokhsar D.S."/>
        </authorList>
    </citation>
    <scope>NUCLEOTIDE SEQUENCE [LARGE SCALE GENOMIC DNA]</scope>
    <source>
        <strain evidence="2">cv. AM560-2</strain>
        <tissue evidence="1">Leaf</tissue>
    </source>
</reference>
<accession>A0A251LC97</accession>
<dbReference type="AlphaFoldDB" id="A0A251LC97"/>
<sequence length="118" mass="13765">MEILVVKSCKPSDSISNGRWLYMVSEIGAKLRRAFDSICLWLWETTMLWRQPFHKPSMIFDQRFSIWFYVCKVVSQEFAFNSSLEIDASFFGWVLVLVGYGDGSSMTIFRSTFSGFDR</sequence>
<evidence type="ECO:0000313" key="2">
    <source>
        <dbReference type="Proteomes" id="UP000091857"/>
    </source>
</evidence>